<dbReference type="EMBL" id="CACVAT010000477">
    <property type="protein sequence ID" value="CAA6828802.1"/>
    <property type="molecule type" value="Genomic_DNA"/>
</dbReference>
<protein>
    <recommendedName>
        <fullName evidence="3">CopG family transcriptional regulator</fullName>
    </recommendedName>
</protein>
<evidence type="ECO:0000313" key="2">
    <source>
        <dbReference type="EMBL" id="CAA6828802.1"/>
    </source>
</evidence>
<gene>
    <name evidence="2" type="ORF">HELGO_WM51131</name>
</gene>
<evidence type="ECO:0008006" key="3">
    <source>
        <dbReference type="Google" id="ProtNLM"/>
    </source>
</evidence>
<sequence>MNANSDPIHEKYKDLDFEDGKPVNEIPALAQLQAEQSGKTRITMRVDSDILAIFKEKVESTGGK</sequence>
<feature type="region of interest" description="Disordered" evidence="1">
    <location>
        <begin position="1"/>
        <end position="20"/>
    </location>
</feature>
<accession>A0A6S6UJ40</accession>
<evidence type="ECO:0000256" key="1">
    <source>
        <dbReference type="SAM" id="MobiDB-lite"/>
    </source>
</evidence>
<name>A0A6S6UJ40_9GAMM</name>
<dbReference type="AlphaFoldDB" id="A0A6S6UJ40"/>
<proteinExistence type="predicted"/>
<organism evidence="2">
    <name type="scientific">uncultured Thiotrichaceae bacterium</name>
    <dbReference type="NCBI Taxonomy" id="298394"/>
    <lineage>
        <taxon>Bacteria</taxon>
        <taxon>Pseudomonadati</taxon>
        <taxon>Pseudomonadota</taxon>
        <taxon>Gammaproteobacteria</taxon>
        <taxon>Thiotrichales</taxon>
        <taxon>Thiotrichaceae</taxon>
        <taxon>environmental samples</taxon>
    </lineage>
</organism>
<feature type="compositionally biased region" description="Basic and acidic residues" evidence="1">
    <location>
        <begin position="7"/>
        <end position="20"/>
    </location>
</feature>
<reference evidence="2" key="1">
    <citation type="submission" date="2020-01" db="EMBL/GenBank/DDBJ databases">
        <authorList>
            <person name="Meier V. D."/>
            <person name="Meier V D."/>
        </authorList>
    </citation>
    <scope>NUCLEOTIDE SEQUENCE</scope>
    <source>
        <strain evidence="2">HLG_WM_MAG_09</strain>
    </source>
</reference>